<evidence type="ECO:0000313" key="2">
    <source>
        <dbReference type="Proteomes" id="UP001296776"/>
    </source>
</evidence>
<reference evidence="1" key="2">
    <citation type="journal article" date="2020" name="Microorganisms">
        <title>Osmotic Adaptation and Compatible Solute Biosynthesis of Phototrophic Bacteria as Revealed from Genome Analyses.</title>
        <authorList>
            <person name="Imhoff J.F."/>
            <person name="Rahn T."/>
            <person name="Kunzel S."/>
            <person name="Keller A."/>
            <person name="Neulinger S.C."/>
        </authorList>
    </citation>
    <scope>NUCLEOTIDE SEQUENCE</scope>
    <source>
        <strain evidence="1">DSM 11080</strain>
    </source>
</reference>
<dbReference type="PANTHER" id="PTHR43434">
    <property type="entry name" value="PHOSPHOGLYCOLATE PHOSPHATASE"/>
    <property type="match status" value="1"/>
</dbReference>
<dbReference type="InterPro" id="IPR006439">
    <property type="entry name" value="HAD-SF_hydro_IA"/>
</dbReference>
<dbReference type="EMBL" id="NRSJ01000041">
    <property type="protein sequence ID" value="MBK1706399.1"/>
    <property type="molecule type" value="Genomic_DNA"/>
</dbReference>
<organism evidence="1 2">
    <name type="scientific">Halochromatium glycolicum</name>
    <dbReference type="NCBI Taxonomy" id="85075"/>
    <lineage>
        <taxon>Bacteria</taxon>
        <taxon>Pseudomonadati</taxon>
        <taxon>Pseudomonadota</taxon>
        <taxon>Gammaproteobacteria</taxon>
        <taxon>Chromatiales</taxon>
        <taxon>Chromatiaceae</taxon>
        <taxon>Halochromatium</taxon>
    </lineage>
</organism>
<dbReference type="InterPro" id="IPR023198">
    <property type="entry name" value="PGP-like_dom2"/>
</dbReference>
<dbReference type="InterPro" id="IPR041492">
    <property type="entry name" value="HAD_2"/>
</dbReference>
<dbReference type="GO" id="GO:0006281">
    <property type="term" value="P:DNA repair"/>
    <property type="evidence" value="ECO:0007669"/>
    <property type="project" value="TreeGrafter"/>
</dbReference>
<dbReference type="InterPro" id="IPR036412">
    <property type="entry name" value="HAD-like_sf"/>
</dbReference>
<keyword evidence="1" id="KW-0378">Hydrolase</keyword>
<dbReference type="Gene3D" id="1.10.150.240">
    <property type="entry name" value="Putative phosphatase, domain 2"/>
    <property type="match status" value="1"/>
</dbReference>
<dbReference type="RefSeq" id="WP_200347892.1">
    <property type="nucleotide sequence ID" value="NZ_NRSJ01000041.1"/>
</dbReference>
<name>A0AAJ0XB17_9GAMM</name>
<proteinExistence type="predicted"/>
<comment type="caution">
    <text evidence="1">The sequence shown here is derived from an EMBL/GenBank/DDBJ whole genome shotgun (WGS) entry which is preliminary data.</text>
</comment>
<dbReference type="SFLD" id="SFLDS00003">
    <property type="entry name" value="Haloacid_Dehalogenase"/>
    <property type="match status" value="1"/>
</dbReference>
<dbReference type="InterPro" id="IPR023214">
    <property type="entry name" value="HAD_sf"/>
</dbReference>
<dbReference type="Proteomes" id="UP001296776">
    <property type="component" value="Unassembled WGS sequence"/>
</dbReference>
<dbReference type="InterPro" id="IPR050155">
    <property type="entry name" value="HAD-like_hydrolase_sf"/>
</dbReference>
<gene>
    <name evidence="1" type="ORF">CKO40_18045</name>
</gene>
<dbReference type="NCBIfam" id="TIGR01549">
    <property type="entry name" value="HAD-SF-IA-v1"/>
    <property type="match status" value="1"/>
</dbReference>
<evidence type="ECO:0000313" key="1">
    <source>
        <dbReference type="EMBL" id="MBK1706399.1"/>
    </source>
</evidence>
<dbReference type="SUPFAM" id="SSF56784">
    <property type="entry name" value="HAD-like"/>
    <property type="match status" value="1"/>
</dbReference>
<dbReference type="AlphaFoldDB" id="A0AAJ0XB17"/>
<accession>A0AAJ0XB17</accession>
<dbReference type="GO" id="GO:0005829">
    <property type="term" value="C:cytosol"/>
    <property type="evidence" value="ECO:0007669"/>
    <property type="project" value="TreeGrafter"/>
</dbReference>
<dbReference type="Gene3D" id="3.40.50.1000">
    <property type="entry name" value="HAD superfamily/HAD-like"/>
    <property type="match status" value="1"/>
</dbReference>
<keyword evidence="2" id="KW-1185">Reference proteome</keyword>
<dbReference type="SFLD" id="SFLDG01129">
    <property type="entry name" value="C1.5:_HAD__Beta-PGM__Phosphata"/>
    <property type="match status" value="1"/>
</dbReference>
<protein>
    <submittedName>
        <fullName evidence="1">HAD family hydrolase</fullName>
    </submittedName>
</protein>
<dbReference type="GO" id="GO:0008967">
    <property type="term" value="F:phosphoglycolate phosphatase activity"/>
    <property type="evidence" value="ECO:0007669"/>
    <property type="project" value="TreeGrafter"/>
</dbReference>
<dbReference type="Pfam" id="PF13419">
    <property type="entry name" value="HAD_2"/>
    <property type="match status" value="1"/>
</dbReference>
<dbReference type="PANTHER" id="PTHR43434:SF24">
    <property type="entry name" value="HYDROLASE-RELATED"/>
    <property type="match status" value="1"/>
</dbReference>
<reference evidence="1" key="1">
    <citation type="submission" date="2017-08" db="EMBL/GenBank/DDBJ databases">
        <authorList>
            <person name="Imhoff J.F."/>
            <person name="Rahn T."/>
            <person name="Kuenzel S."/>
            <person name="Neulinger S.C."/>
        </authorList>
    </citation>
    <scope>NUCLEOTIDE SEQUENCE</scope>
    <source>
        <strain evidence="1">DSM 11080</strain>
    </source>
</reference>
<sequence length="216" mass="23290">MADFELIVFDWDGTLMDSEGRIVASMQAAFGELGREPPPAAAVREVIGLGLDEAMRRLPGVARDEALDELIARYRYHYLSANRTPTPLFEGAAALVEALHARGDLLAVATGKSRAGLDQALEQSGLQRYFHATRTAEDTFSKPNPTMLFELMDELGASADATLMIGDTEYDLLMANNAGVRALAVGYGTQPAERLLAHGPLACAPSLKVLSDWLLV</sequence>